<sequence>MRYHGFIASARCLALGLMLAWGGHATAADIHYRFIMVAGNKMFYREASNPHKPTILLLHGFPSSSHSYGWRRWS</sequence>
<evidence type="ECO:0000313" key="3">
    <source>
        <dbReference type="EMBL" id="QXI18875.1"/>
    </source>
</evidence>
<name>A0A9E6THV4_9PSED</name>
<dbReference type="InterPro" id="IPR051340">
    <property type="entry name" value="Haloalkane_dehalogenase"/>
</dbReference>
<dbReference type="Gene3D" id="3.40.50.1820">
    <property type="entry name" value="alpha/beta hydrolase"/>
    <property type="match status" value="1"/>
</dbReference>
<dbReference type="EMBL" id="CP077091">
    <property type="protein sequence ID" value="QXI18875.1"/>
    <property type="molecule type" value="Genomic_DNA"/>
</dbReference>
<keyword evidence="4" id="KW-1185">Reference proteome</keyword>
<dbReference type="Proteomes" id="UP000631521">
    <property type="component" value="Chromosome"/>
</dbReference>
<dbReference type="RefSeq" id="WP_186552457.1">
    <property type="nucleotide sequence ID" value="NZ_CP077091.1"/>
</dbReference>
<dbReference type="PANTHER" id="PTHR42977">
    <property type="entry name" value="HYDROLASE-RELATED"/>
    <property type="match status" value="1"/>
</dbReference>
<feature type="chain" id="PRO_5039241392" description="Alpha/beta hydrolase" evidence="2">
    <location>
        <begin position="28"/>
        <end position="74"/>
    </location>
</feature>
<keyword evidence="1" id="KW-0378">Hydrolase</keyword>
<protein>
    <recommendedName>
        <fullName evidence="5">Alpha/beta hydrolase</fullName>
    </recommendedName>
</protein>
<evidence type="ECO:0008006" key="5">
    <source>
        <dbReference type="Google" id="ProtNLM"/>
    </source>
</evidence>
<reference evidence="3 4" key="1">
    <citation type="journal article" date="2020" name="Microorganisms">
        <title>Reliable Identification of Environmental Pseudomonas Isolates Using the rpoD Gene.</title>
        <authorList>
            <consortium name="The Broad Institute Genome Sequencing Platform"/>
            <person name="Girard L."/>
            <person name="Lood C."/>
            <person name="Rokni-Zadeh H."/>
            <person name="van Noort V."/>
            <person name="Lavigne R."/>
            <person name="De Mot R."/>
        </authorList>
    </citation>
    <scope>NUCLEOTIDE SEQUENCE [LARGE SCALE GENOMIC DNA]</scope>
    <source>
        <strain evidence="3 4">SWRI65</strain>
    </source>
</reference>
<keyword evidence="2" id="KW-0732">Signal</keyword>
<dbReference type="PANTHER" id="PTHR42977:SF3">
    <property type="entry name" value="AB HYDROLASE-1 DOMAIN-CONTAINING PROTEIN"/>
    <property type="match status" value="1"/>
</dbReference>
<dbReference type="AlphaFoldDB" id="A0A9E6THV4"/>
<proteinExistence type="predicted"/>
<evidence type="ECO:0000256" key="1">
    <source>
        <dbReference type="ARBA" id="ARBA00022801"/>
    </source>
</evidence>
<evidence type="ECO:0000256" key="2">
    <source>
        <dbReference type="SAM" id="SignalP"/>
    </source>
</evidence>
<dbReference type="SUPFAM" id="SSF53474">
    <property type="entry name" value="alpha/beta-Hydrolases"/>
    <property type="match status" value="1"/>
</dbReference>
<evidence type="ECO:0000313" key="4">
    <source>
        <dbReference type="Proteomes" id="UP000631521"/>
    </source>
</evidence>
<gene>
    <name evidence="3" type="ORF">HU739_007715</name>
</gene>
<dbReference type="KEGG" id="phv:HU739_007715"/>
<dbReference type="GO" id="GO:0004301">
    <property type="term" value="F:epoxide hydrolase activity"/>
    <property type="evidence" value="ECO:0007669"/>
    <property type="project" value="TreeGrafter"/>
</dbReference>
<accession>A0A9E6THV4</accession>
<feature type="signal peptide" evidence="2">
    <location>
        <begin position="1"/>
        <end position="27"/>
    </location>
</feature>
<reference evidence="3 4" key="2">
    <citation type="journal article" date="2021" name="Microorganisms">
        <title>The Ever-Expanding Pseudomonas Genus: Description of 43 New Species and Partition of the Pseudomonas putida Group.</title>
        <authorList>
            <person name="Girard L."/>
            <person name="Lood C."/>
            <person name="Hofte M."/>
            <person name="Vandamme P."/>
            <person name="Rokni-Zadeh H."/>
            <person name="van Noort V."/>
            <person name="Lavigne R."/>
            <person name="De Mot R."/>
        </authorList>
    </citation>
    <scope>NUCLEOTIDE SEQUENCE [LARGE SCALE GENOMIC DNA]</scope>
    <source>
        <strain evidence="3 4">SWRI65</strain>
    </source>
</reference>
<dbReference type="InterPro" id="IPR029058">
    <property type="entry name" value="AB_hydrolase_fold"/>
</dbReference>
<organism evidence="3 4">
    <name type="scientific">Pseudomonas hamedanensis</name>
    <dbReference type="NCBI Taxonomy" id="2745504"/>
    <lineage>
        <taxon>Bacteria</taxon>
        <taxon>Pseudomonadati</taxon>
        <taxon>Pseudomonadota</taxon>
        <taxon>Gammaproteobacteria</taxon>
        <taxon>Pseudomonadales</taxon>
        <taxon>Pseudomonadaceae</taxon>
        <taxon>Pseudomonas</taxon>
    </lineage>
</organism>